<proteinExistence type="inferred from homology"/>
<dbReference type="InterPro" id="IPR029052">
    <property type="entry name" value="Metallo-depent_PP-like"/>
</dbReference>
<keyword evidence="2" id="KW-0378">Hydrolase</keyword>
<dbReference type="InterPro" id="IPR004843">
    <property type="entry name" value="Calcineurin-like_PHP"/>
</dbReference>
<comment type="similarity">
    <text evidence="4">Belongs to the cyclic nucleotide phosphodiesterase class-III family.</text>
</comment>
<keyword evidence="3" id="KW-0408">Iron</keyword>
<dbReference type="GO" id="GO:0004112">
    <property type="term" value="F:cyclic-nucleotide phosphodiesterase activity"/>
    <property type="evidence" value="ECO:0007669"/>
    <property type="project" value="InterPro"/>
</dbReference>
<dbReference type="PANTHER" id="PTHR42988:SF2">
    <property type="entry name" value="CYCLIC NUCLEOTIDE PHOSPHODIESTERASE CBUA0032-RELATED"/>
    <property type="match status" value="1"/>
</dbReference>
<dbReference type="GO" id="GO:0046872">
    <property type="term" value="F:metal ion binding"/>
    <property type="evidence" value="ECO:0007669"/>
    <property type="project" value="UniProtKB-KW"/>
</dbReference>
<dbReference type="Pfam" id="PF00149">
    <property type="entry name" value="Metallophos"/>
    <property type="match status" value="1"/>
</dbReference>
<evidence type="ECO:0000256" key="3">
    <source>
        <dbReference type="ARBA" id="ARBA00023004"/>
    </source>
</evidence>
<name>A0A5E4UIN6_9BURK</name>
<dbReference type="EMBL" id="CABPSN010000002">
    <property type="protein sequence ID" value="VVD98109.1"/>
    <property type="molecule type" value="Genomic_DNA"/>
</dbReference>
<evidence type="ECO:0000313" key="6">
    <source>
        <dbReference type="EMBL" id="VVD98109.1"/>
    </source>
</evidence>
<dbReference type="Proteomes" id="UP000366819">
    <property type="component" value="Unassembled WGS sequence"/>
</dbReference>
<dbReference type="InterPro" id="IPR026575">
    <property type="entry name" value="GpdQ/CpdA-like"/>
</dbReference>
<organism evidence="6 7">
    <name type="scientific">Pandoraea aquatica</name>
    <dbReference type="NCBI Taxonomy" id="2508290"/>
    <lineage>
        <taxon>Bacteria</taxon>
        <taxon>Pseudomonadati</taxon>
        <taxon>Pseudomonadota</taxon>
        <taxon>Betaproteobacteria</taxon>
        <taxon>Burkholderiales</taxon>
        <taxon>Burkholderiaceae</taxon>
        <taxon>Pandoraea</taxon>
    </lineage>
</organism>
<dbReference type="InterPro" id="IPR050884">
    <property type="entry name" value="CNP_phosphodiesterase-III"/>
</dbReference>
<dbReference type="Gene3D" id="3.60.21.10">
    <property type="match status" value="1"/>
</dbReference>
<feature type="domain" description="Calcineurin-like phosphoesterase" evidence="5">
    <location>
        <begin position="48"/>
        <end position="241"/>
    </location>
</feature>
<gene>
    <name evidence="6" type="ORF">PAQ31011_01995</name>
</gene>
<evidence type="ECO:0000256" key="1">
    <source>
        <dbReference type="ARBA" id="ARBA00022723"/>
    </source>
</evidence>
<dbReference type="PANTHER" id="PTHR42988">
    <property type="entry name" value="PHOSPHOHYDROLASE"/>
    <property type="match status" value="1"/>
</dbReference>
<keyword evidence="7" id="KW-1185">Reference proteome</keyword>
<protein>
    <submittedName>
        <fullName evidence="6">Phosphoesterase-like protein</fullName>
    </submittedName>
</protein>
<dbReference type="AlphaFoldDB" id="A0A5E4UIN6"/>
<reference evidence="6 7" key="1">
    <citation type="submission" date="2019-08" db="EMBL/GenBank/DDBJ databases">
        <authorList>
            <person name="Peeters C."/>
        </authorList>
    </citation>
    <scope>NUCLEOTIDE SEQUENCE [LARGE SCALE GENOMIC DNA]</scope>
    <source>
        <strain evidence="6 7">LMG 31011</strain>
    </source>
</reference>
<evidence type="ECO:0000313" key="7">
    <source>
        <dbReference type="Proteomes" id="UP000366819"/>
    </source>
</evidence>
<evidence type="ECO:0000256" key="4">
    <source>
        <dbReference type="ARBA" id="ARBA00025742"/>
    </source>
</evidence>
<keyword evidence="1" id="KW-0479">Metal-binding</keyword>
<dbReference type="CDD" id="cd07402">
    <property type="entry name" value="MPP_GpdQ"/>
    <property type="match status" value="1"/>
</dbReference>
<accession>A0A5E4UIN6</accession>
<dbReference type="SUPFAM" id="SSF56300">
    <property type="entry name" value="Metallo-dependent phosphatases"/>
    <property type="match status" value="1"/>
</dbReference>
<evidence type="ECO:0000256" key="2">
    <source>
        <dbReference type="ARBA" id="ARBA00022801"/>
    </source>
</evidence>
<evidence type="ECO:0000259" key="5">
    <source>
        <dbReference type="Pfam" id="PF00149"/>
    </source>
</evidence>
<sequence length="313" mass="34861">MLLAHPGVEHPGYDDTCLSHAILARRALLAHPYDTSSFPPGKRIRMAKFIHITDTHLVTPGEPLYGLDPYARLVACVDDILEHHTDAQCCVITGDLTHRGEATGYAALREQLDRLPFPVFPLMGNHDLRSAFTGSFPDRLRDADGFVQGRFDIGDGTLLMLDTLDEGQHGGLYCEARLAWLARQLDEAGDRPVYLFMHHPPFDIGIPSLDHIGLANPEAFLKCVGGRKNVRHLFFGHVHRPVCGSWHGIPYSTMRGLNHQVPFDMHTVDLVRQSHEPPAYAVVLLAADQVTVHFHDYLDKSALVDEDAGMRSM</sequence>